<dbReference type="PANTHER" id="PTHR43433:SF4">
    <property type="entry name" value="NON-HEME CHLOROPEROXIDASE-RELATED"/>
    <property type="match status" value="1"/>
</dbReference>
<feature type="domain" description="AB hydrolase-1" evidence="2">
    <location>
        <begin position="28"/>
        <end position="132"/>
    </location>
</feature>
<dbReference type="EMBL" id="JAEKNS010000139">
    <property type="protein sequence ID" value="MBJ7595905.1"/>
    <property type="molecule type" value="Genomic_DNA"/>
</dbReference>
<evidence type="ECO:0000313" key="3">
    <source>
        <dbReference type="EMBL" id="MBJ7595905.1"/>
    </source>
</evidence>
<dbReference type="InterPro" id="IPR029058">
    <property type="entry name" value="AB_hydrolase_fold"/>
</dbReference>
<feature type="region of interest" description="Disordered" evidence="1">
    <location>
        <begin position="278"/>
        <end position="310"/>
    </location>
</feature>
<feature type="compositionally biased region" description="Basic residues" evidence="1">
    <location>
        <begin position="292"/>
        <end position="310"/>
    </location>
</feature>
<dbReference type="Proteomes" id="UP000606991">
    <property type="component" value="Unassembled WGS sequence"/>
</dbReference>
<dbReference type="GO" id="GO:0016787">
    <property type="term" value="F:hydrolase activity"/>
    <property type="evidence" value="ECO:0007669"/>
    <property type="project" value="UniProtKB-KW"/>
</dbReference>
<comment type="caution">
    <text evidence="4">The sequence shown here is derived from an EMBL/GenBank/DDBJ whole genome shotgun (WGS) entry which is preliminary data.</text>
</comment>
<dbReference type="PANTHER" id="PTHR43433">
    <property type="entry name" value="HYDROLASE, ALPHA/BETA FOLD FAMILY PROTEIN"/>
    <property type="match status" value="1"/>
</dbReference>
<dbReference type="PRINTS" id="PR00111">
    <property type="entry name" value="ABHYDROLASE"/>
</dbReference>
<evidence type="ECO:0000256" key="1">
    <source>
        <dbReference type="SAM" id="MobiDB-lite"/>
    </source>
</evidence>
<organism evidence="4 5">
    <name type="scientific">Candidatus Aeolococcus gillhamiae</name>
    <dbReference type="NCBI Taxonomy" id="3127015"/>
    <lineage>
        <taxon>Bacteria</taxon>
        <taxon>Bacillati</taxon>
        <taxon>Candidatus Dormiibacterota</taxon>
        <taxon>Candidatus Dormibacteria</taxon>
        <taxon>Candidatus Aeolococcales</taxon>
        <taxon>Candidatus Aeolococcaceae</taxon>
        <taxon>Candidatus Aeolococcus</taxon>
    </lineage>
</organism>
<name>A0A2W5ZA05_9BACT</name>
<evidence type="ECO:0000313" key="5">
    <source>
        <dbReference type="Proteomes" id="UP000248724"/>
    </source>
</evidence>
<reference evidence="4 5" key="1">
    <citation type="journal article" date="2017" name="Nature">
        <title>Atmospheric trace gases support primary production in Antarctic desert surface soil.</title>
        <authorList>
            <person name="Ji M."/>
            <person name="Greening C."/>
            <person name="Vanwonterghem I."/>
            <person name="Carere C.R."/>
            <person name="Bay S.K."/>
            <person name="Steen J.A."/>
            <person name="Montgomery K."/>
            <person name="Lines T."/>
            <person name="Beardall J."/>
            <person name="van Dorst J."/>
            <person name="Snape I."/>
            <person name="Stott M.B."/>
            <person name="Hugenholtz P."/>
            <person name="Ferrari B.C."/>
        </authorList>
    </citation>
    <scope>NUCLEOTIDE SEQUENCE [LARGE SCALE GENOMIC DNA]</scope>
    <source>
        <strain evidence="4">RRmetagenome_bin12</strain>
    </source>
</reference>
<dbReference type="InterPro" id="IPR000073">
    <property type="entry name" value="AB_hydrolase_1"/>
</dbReference>
<evidence type="ECO:0000259" key="2">
    <source>
        <dbReference type="Pfam" id="PF00561"/>
    </source>
</evidence>
<protein>
    <submittedName>
        <fullName evidence="3">Alpha/beta fold hydrolase</fullName>
    </submittedName>
    <submittedName>
        <fullName evidence="4">Alpha/beta hydrolase</fullName>
    </submittedName>
</protein>
<sequence>MSQSVRHGSFHSRGQRLAYTMHGSGDRPVILLPGLLLPARMNTPLAEHLAERGHRVILLDPLGQGDSARPRDMWRYSMTQFARDVVALLDHLKLEQAVVGGTSLGANITLEVASIAPKRLRAMVLEMPVLDNALVGSAVAFSPLLVAVTIGEPVMRLVSRLARLIPSSVVPFNLGIVLDTLRQDPGPSGALLQGLFFGRTAPHREERRTFTAPALVIGHHRDPVHPFSDAGMLAKELPNGRLVEASSILEMRLRPERLYGEIDTFLEQVWGPRMRVVRQSRGAPRAPATRRAAARRRSSARSSGSRRARS</sequence>
<accession>A0A2W5ZA05</accession>
<dbReference type="RefSeq" id="WP_337313448.1">
    <property type="nucleotide sequence ID" value="NZ_JAEKNS010000139.1"/>
</dbReference>
<feature type="compositionally biased region" description="Low complexity" evidence="1">
    <location>
        <begin position="280"/>
        <end position="291"/>
    </location>
</feature>
<gene>
    <name evidence="4" type="ORF">DLM65_04460</name>
    <name evidence="3" type="ORF">JF886_13805</name>
</gene>
<dbReference type="Proteomes" id="UP000248724">
    <property type="component" value="Unassembled WGS sequence"/>
</dbReference>
<reference evidence="3 6" key="3">
    <citation type="submission" date="2020-10" db="EMBL/GenBank/DDBJ databases">
        <title>Ca. Dormibacterota MAGs.</title>
        <authorList>
            <person name="Montgomery K."/>
        </authorList>
    </citation>
    <scope>NUCLEOTIDE SEQUENCE [LARGE SCALE GENOMIC DNA]</scope>
    <source>
        <strain evidence="3">SC8812_S17_18</strain>
    </source>
</reference>
<evidence type="ECO:0000313" key="6">
    <source>
        <dbReference type="Proteomes" id="UP000606991"/>
    </source>
</evidence>
<dbReference type="Pfam" id="PF00561">
    <property type="entry name" value="Abhydrolase_1"/>
    <property type="match status" value="1"/>
</dbReference>
<keyword evidence="4" id="KW-0378">Hydrolase</keyword>
<dbReference type="EMBL" id="QHBU01000079">
    <property type="protein sequence ID" value="PZR82229.1"/>
    <property type="molecule type" value="Genomic_DNA"/>
</dbReference>
<reference evidence="4" key="2">
    <citation type="submission" date="2018-05" db="EMBL/GenBank/DDBJ databases">
        <authorList>
            <person name="Ferrari B."/>
        </authorList>
    </citation>
    <scope>NUCLEOTIDE SEQUENCE</scope>
    <source>
        <strain evidence="4">RRmetagenome_bin12</strain>
    </source>
</reference>
<dbReference type="SUPFAM" id="SSF53474">
    <property type="entry name" value="alpha/beta-Hydrolases"/>
    <property type="match status" value="1"/>
</dbReference>
<dbReference type="InterPro" id="IPR050471">
    <property type="entry name" value="AB_hydrolase"/>
</dbReference>
<proteinExistence type="predicted"/>
<dbReference type="Gene3D" id="3.40.50.1820">
    <property type="entry name" value="alpha/beta hydrolase"/>
    <property type="match status" value="1"/>
</dbReference>
<accession>A0A934K547</accession>
<dbReference type="AlphaFoldDB" id="A0A2W5ZA05"/>
<evidence type="ECO:0000313" key="4">
    <source>
        <dbReference type="EMBL" id="PZR82229.1"/>
    </source>
</evidence>